<evidence type="ECO:0000313" key="1">
    <source>
        <dbReference type="EMBL" id="KKL58640.1"/>
    </source>
</evidence>
<reference evidence="1" key="1">
    <citation type="journal article" date="2015" name="Nature">
        <title>Complex archaea that bridge the gap between prokaryotes and eukaryotes.</title>
        <authorList>
            <person name="Spang A."/>
            <person name="Saw J.H."/>
            <person name="Jorgensen S.L."/>
            <person name="Zaremba-Niedzwiedzka K."/>
            <person name="Martijn J."/>
            <person name="Lind A.E."/>
            <person name="van Eijk R."/>
            <person name="Schleper C."/>
            <person name="Guy L."/>
            <person name="Ettema T.J."/>
        </authorList>
    </citation>
    <scope>NUCLEOTIDE SEQUENCE</scope>
</reference>
<dbReference type="AlphaFoldDB" id="A0A0F9FMV7"/>
<dbReference type="EMBL" id="LAZR01029753">
    <property type="protein sequence ID" value="KKL58640.1"/>
    <property type="molecule type" value="Genomic_DNA"/>
</dbReference>
<accession>A0A0F9FMV7</accession>
<sequence>MTDEQLLREALGALKAAERLGNRVAERDPFLFAMAGSEVIVRSRATMTKLEQRLLRE</sequence>
<name>A0A0F9FMV7_9ZZZZ</name>
<gene>
    <name evidence="1" type="ORF">LCGC14_2223380</name>
</gene>
<protein>
    <submittedName>
        <fullName evidence="1">Uncharacterized protein</fullName>
    </submittedName>
</protein>
<proteinExistence type="predicted"/>
<organism evidence="1">
    <name type="scientific">marine sediment metagenome</name>
    <dbReference type="NCBI Taxonomy" id="412755"/>
    <lineage>
        <taxon>unclassified sequences</taxon>
        <taxon>metagenomes</taxon>
        <taxon>ecological metagenomes</taxon>
    </lineage>
</organism>
<comment type="caution">
    <text evidence="1">The sequence shown here is derived from an EMBL/GenBank/DDBJ whole genome shotgun (WGS) entry which is preliminary data.</text>
</comment>